<keyword evidence="2" id="KW-1133">Transmembrane helix</keyword>
<evidence type="ECO:0000313" key="4">
    <source>
        <dbReference type="WBParaSite" id="PTRK_0001050200.1"/>
    </source>
</evidence>
<protein>
    <submittedName>
        <fullName evidence="4">Uncharacterized protein</fullName>
    </submittedName>
</protein>
<dbReference type="WBParaSite" id="PTRK_0001050200.1">
    <property type="protein sequence ID" value="PTRK_0001050200.1"/>
    <property type="gene ID" value="PTRK_0001050200"/>
</dbReference>
<name>A0A0N4ZPP3_PARTI</name>
<sequence>MSLSKPTVRCQLHYKDNYPEREPFLEDNTTTIHQTINKRNDEWVKRDRLLIIVIIQICIVFLWIIHESIRFDHSCSSQLSSSIPNTYPPTMESGNLNRISRSLLEETSKEPEIITLPNGTLVKVISRKRKLLVFRKPEDIIVNSNKTNHNWRGKLVGRKKIRLRVTTPNPNVMRNNNITKNINSGIKKRRPIQRRYHLLSGANNNNRNNNNDIKKNHYPSIKKESTSNIKVNKWLHGVVNPNDPDFTNKGEIRAVKVKAAKKKPKINIEKIVLENSEKYNDNKDLDNNFEKEIKEKFIEDKEVIKGNTINKNDKKNVLNKKTFLDIPFGPLFYSNNNEINKNIEEIKDGIVDEDNKSNEVIIEKEHDIKSVSITKEIKESEEEEEEDNQRFEEVPQSSHSSENSQQKIPLFESKDYYINEKEVYDAFKTPTTTETLKIIEKDSKTNFTTELSRFSSNTSCILRTLLAFWCLAQLSTLIFFLIGIFLNFSSLRCLFIPHIIIEGLFTIIGSIYCITITLFSIVLYFLVTGDEMNFEKLLKWLTLSFIILILILIHGWILDKKIKYFKNYDYTKENIIKIIDNNSFYNTTTNDQIEEEIEEKKNILTNGNNNVAVAKLYSHSDYGVRFDNNNRIANI</sequence>
<keyword evidence="2" id="KW-0472">Membrane</keyword>
<evidence type="ECO:0000256" key="2">
    <source>
        <dbReference type="SAM" id="Phobius"/>
    </source>
</evidence>
<feature type="compositionally biased region" description="Polar residues" evidence="1">
    <location>
        <begin position="395"/>
        <end position="406"/>
    </location>
</feature>
<proteinExistence type="predicted"/>
<keyword evidence="3" id="KW-1185">Reference proteome</keyword>
<feature type="transmembrane region" description="Helical" evidence="2">
    <location>
        <begin position="537"/>
        <end position="558"/>
    </location>
</feature>
<evidence type="ECO:0000256" key="1">
    <source>
        <dbReference type="SAM" id="MobiDB-lite"/>
    </source>
</evidence>
<evidence type="ECO:0000313" key="3">
    <source>
        <dbReference type="Proteomes" id="UP000038045"/>
    </source>
</evidence>
<feature type="transmembrane region" description="Helical" evidence="2">
    <location>
        <begin position="49"/>
        <end position="66"/>
    </location>
</feature>
<feature type="region of interest" description="Disordered" evidence="1">
    <location>
        <begin position="373"/>
        <end position="406"/>
    </location>
</feature>
<dbReference type="AlphaFoldDB" id="A0A0N4ZPP3"/>
<feature type="transmembrane region" description="Helical" evidence="2">
    <location>
        <begin position="466"/>
        <end position="488"/>
    </location>
</feature>
<feature type="transmembrane region" description="Helical" evidence="2">
    <location>
        <begin position="500"/>
        <end position="525"/>
    </location>
</feature>
<organism evidence="3 4">
    <name type="scientific">Parastrongyloides trichosuri</name>
    <name type="common">Possum-specific nematode worm</name>
    <dbReference type="NCBI Taxonomy" id="131310"/>
    <lineage>
        <taxon>Eukaryota</taxon>
        <taxon>Metazoa</taxon>
        <taxon>Ecdysozoa</taxon>
        <taxon>Nematoda</taxon>
        <taxon>Chromadorea</taxon>
        <taxon>Rhabditida</taxon>
        <taxon>Tylenchina</taxon>
        <taxon>Panagrolaimomorpha</taxon>
        <taxon>Strongyloidoidea</taxon>
        <taxon>Strongyloididae</taxon>
        <taxon>Parastrongyloides</taxon>
    </lineage>
</organism>
<accession>A0A0N4ZPP3</accession>
<reference evidence="4" key="1">
    <citation type="submission" date="2017-02" db="UniProtKB">
        <authorList>
            <consortium name="WormBaseParasite"/>
        </authorList>
    </citation>
    <scope>IDENTIFICATION</scope>
</reference>
<dbReference type="Proteomes" id="UP000038045">
    <property type="component" value="Unplaced"/>
</dbReference>
<keyword evidence="2" id="KW-0812">Transmembrane</keyword>